<gene>
    <name evidence="1" type="ORF">FSCOSCO3_A001472</name>
</gene>
<protein>
    <submittedName>
        <fullName evidence="1">Uncharacterized protein</fullName>
    </submittedName>
</protein>
<dbReference type="EMBL" id="CAWUFR010000229">
    <property type="protein sequence ID" value="CAK6973381.1"/>
    <property type="molecule type" value="Genomic_DNA"/>
</dbReference>
<dbReference type="Proteomes" id="UP001314229">
    <property type="component" value="Unassembled WGS sequence"/>
</dbReference>
<organism evidence="1 2">
    <name type="scientific">Scomber scombrus</name>
    <name type="common">Atlantic mackerel</name>
    <name type="synonym">Scomber vernalis</name>
    <dbReference type="NCBI Taxonomy" id="13677"/>
    <lineage>
        <taxon>Eukaryota</taxon>
        <taxon>Metazoa</taxon>
        <taxon>Chordata</taxon>
        <taxon>Craniata</taxon>
        <taxon>Vertebrata</taxon>
        <taxon>Euteleostomi</taxon>
        <taxon>Actinopterygii</taxon>
        <taxon>Neopterygii</taxon>
        <taxon>Teleostei</taxon>
        <taxon>Neoteleostei</taxon>
        <taxon>Acanthomorphata</taxon>
        <taxon>Pelagiaria</taxon>
        <taxon>Scombriformes</taxon>
        <taxon>Scombridae</taxon>
        <taxon>Scomber</taxon>
    </lineage>
</organism>
<comment type="caution">
    <text evidence="1">The sequence shown here is derived from an EMBL/GenBank/DDBJ whole genome shotgun (WGS) entry which is preliminary data.</text>
</comment>
<accession>A0AAV1PSQ9</accession>
<sequence length="137" mass="15799">MSTELWCIIWIFNVYLKQDSWDRQTRRLEPAGEGFGAIRPYTQRTPSLFTLHQAELNSCAAEPAAGWNTAEGYRCVRTSERKRLILQPLSLAKTEGDRHGSLRTDRSVPQLPCLLQHKHIRPPWTAKTPQDNEKKQT</sequence>
<proteinExistence type="predicted"/>
<dbReference type="AlphaFoldDB" id="A0AAV1PSQ9"/>
<reference evidence="1 2" key="1">
    <citation type="submission" date="2024-01" db="EMBL/GenBank/DDBJ databases">
        <authorList>
            <person name="Alioto T."/>
            <person name="Alioto T."/>
            <person name="Gomez Garrido J."/>
        </authorList>
    </citation>
    <scope>NUCLEOTIDE SEQUENCE [LARGE SCALE GENOMIC DNA]</scope>
</reference>
<evidence type="ECO:0000313" key="1">
    <source>
        <dbReference type="EMBL" id="CAK6973381.1"/>
    </source>
</evidence>
<name>A0AAV1PSQ9_SCOSC</name>
<evidence type="ECO:0000313" key="2">
    <source>
        <dbReference type="Proteomes" id="UP001314229"/>
    </source>
</evidence>
<keyword evidence="2" id="KW-1185">Reference proteome</keyword>